<dbReference type="Gene3D" id="3.30.70.2450">
    <property type="match status" value="1"/>
</dbReference>
<dbReference type="Proteomes" id="UP000826462">
    <property type="component" value="Chromosome 2"/>
</dbReference>
<keyword evidence="5" id="KW-0503">Monooxygenase</keyword>
<dbReference type="SUPFAM" id="SSF51905">
    <property type="entry name" value="FAD/NAD(P)-binding domain"/>
    <property type="match status" value="1"/>
</dbReference>
<keyword evidence="5" id="KW-0560">Oxidoreductase</keyword>
<dbReference type="RefSeq" id="WP_219800847.1">
    <property type="nucleotide sequence ID" value="NZ_CP080096.1"/>
</dbReference>
<dbReference type="InterPro" id="IPR036188">
    <property type="entry name" value="FAD/NAD-bd_sf"/>
</dbReference>
<proteinExistence type="predicted"/>
<organism evidence="5 6">
    <name type="scientific">Paraburkholderia edwinii</name>
    <dbReference type="NCBI Taxonomy" id="2861782"/>
    <lineage>
        <taxon>Bacteria</taxon>
        <taxon>Pseudomonadati</taxon>
        <taxon>Pseudomonadota</taxon>
        <taxon>Betaproteobacteria</taxon>
        <taxon>Burkholderiales</taxon>
        <taxon>Burkholderiaceae</taxon>
        <taxon>Paraburkholderia</taxon>
    </lineage>
</organism>
<keyword evidence="3" id="KW-0274">FAD</keyword>
<protein>
    <submittedName>
        <fullName evidence="5">FAD-dependent monooxygenase</fullName>
    </submittedName>
</protein>
<sequence length="545" mass="58045">MQNATEVLIVGAGPVGLLLAAELRRDGIDACVIDRQASRTFFCKALGVTARTLEVFDDIGIADAAIDAGVWLTGIETWQDGAPAGGMQLSLLPGLPYGALSLAQFDTERLLETALQRHGGHVDYDWTLEAFSETPDDVAAVLRGPQGETHTLRCQWLVGCDGARSTVRTQLNLPYEGARYPQTFALADVDVDWALPRGPMYRFNWSDPTRAVSSLAAVPVRGSAQRYRLSVIVSSEELASRLAEPRTGTAANEAPDAEQIRTLMLPALPDGTRLSNQRWSSVYRVSHRIVPSYGHGRVLIAGDAAHIHPPVGGQGMNTGLQDAHNLAWKLSLVARGLAQPTLLDSYSDERRPVGLDVVESTTRAMNNVLAQQAALPGMRETQLLVGYRDSAIVADECPQLPPELPAPGDRAPDAAGLAQAFVGHPVRLHERIGRGRHTLLGYIDAQGAPLAAQVAAFADAYRALHAALGSAASALLIAAPGCTPPRDETFTLLTDAAGAFAAAFGAHGAISGMVWIVRPDGYLGWRSAQASANAIGTWLKHARIV</sequence>
<dbReference type="PANTHER" id="PTHR43004">
    <property type="entry name" value="TRK SYSTEM POTASSIUM UPTAKE PROTEIN"/>
    <property type="match status" value="1"/>
</dbReference>
<feature type="domain" description="FAD-binding" evidence="4">
    <location>
        <begin position="5"/>
        <end position="360"/>
    </location>
</feature>
<reference evidence="5 6" key="1">
    <citation type="submission" date="2021-07" db="EMBL/GenBank/DDBJ databases">
        <title>Paraburkholderia edwinii protects Aspergillus sp. from phenazines by acting as a toxin sponge.</title>
        <authorList>
            <person name="Dahlstrom K.M."/>
            <person name="Newman D.K."/>
        </authorList>
    </citation>
    <scope>NUCLEOTIDE SEQUENCE [LARGE SCALE GENOMIC DNA]</scope>
    <source>
        <strain evidence="5 6">Pe01</strain>
    </source>
</reference>
<evidence type="ECO:0000256" key="2">
    <source>
        <dbReference type="ARBA" id="ARBA00022630"/>
    </source>
</evidence>
<evidence type="ECO:0000256" key="3">
    <source>
        <dbReference type="ARBA" id="ARBA00022827"/>
    </source>
</evidence>
<name>A0ABX8UQY2_9BURK</name>
<dbReference type="InterPro" id="IPR050641">
    <property type="entry name" value="RIFMO-like"/>
</dbReference>
<dbReference type="PRINTS" id="PR00420">
    <property type="entry name" value="RNGMNOXGNASE"/>
</dbReference>
<evidence type="ECO:0000256" key="1">
    <source>
        <dbReference type="ARBA" id="ARBA00001974"/>
    </source>
</evidence>
<dbReference type="GO" id="GO:0004497">
    <property type="term" value="F:monooxygenase activity"/>
    <property type="evidence" value="ECO:0007669"/>
    <property type="project" value="UniProtKB-KW"/>
</dbReference>
<accession>A0ABX8UQY2</accession>
<dbReference type="PANTHER" id="PTHR43004:SF19">
    <property type="entry name" value="BINDING MONOOXYGENASE, PUTATIVE (JCVI)-RELATED"/>
    <property type="match status" value="1"/>
</dbReference>
<dbReference type="Pfam" id="PF01494">
    <property type="entry name" value="FAD_binding_3"/>
    <property type="match status" value="1"/>
</dbReference>
<evidence type="ECO:0000259" key="4">
    <source>
        <dbReference type="Pfam" id="PF01494"/>
    </source>
</evidence>
<dbReference type="InterPro" id="IPR002938">
    <property type="entry name" value="FAD-bd"/>
</dbReference>
<evidence type="ECO:0000313" key="5">
    <source>
        <dbReference type="EMBL" id="QYD71417.1"/>
    </source>
</evidence>
<keyword evidence="2" id="KW-0285">Flavoprotein</keyword>
<keyword evidence="6" id="KW-1185">Reference proteome</keyword>
<gene>
    <name evidence="5" type="ORF">KZJ38_30840</name>
</gene>
<evidence type="ECO:0000313" key="6">
    <source>
        <dbReference type="Proteomes" id="UP000826462"/>
    </source>
</evidence>
<comment type="cofactor">
    <cofactor evidence="1">
        <name>FAD</name>
        <dbReference type="ChEBI" id="CHEBI:57692"/>
    </cofactor>
</comment>
<dbReference type="EMBL" id="CP080096">
    <property type="protein sequence ID" value="QYD71417.1"/>
    <property type="molecule type" value="Genomic_DNA"/>
</dbReference>
<dbReference type="Gene3D" id="3.40.30.120">
    <property type="match status" value="1"/>
</dbReference>
<dbReference type="Gene3D" id="3.50.50.60">
    <property type="entry name" value="FAD/NAD(P)-binding domain"/>
    <property type="match status" value="1"/>
</dbReference>